<dbReference type="InterPro" id="IPR017938">
    <property type="entry name" value="Riboflavin_synthase-like_b-brl"/>
</dbReference>
<dbReference type="Gene3D" id="3.40.50.80">
    <property type="entry name" value="Nucleotide-binding domain of ferredoxin-NADP reductase (FNR) module"/>
    <property type="match status" value="1"/>
</dbReference>
<organism evidence="10 11">
    <name type="scientific">Klebsiella pneumoniae</name>
    <dbReference type="NCBI Taxonomy" id="573"/>
    <lineage>
        <taxon>Bacteria</taxon>
        <taxon>Pseudomonadati</taxon>
        <taxon>Pseudomonadota</taxon>
        <taxon>Gammaproteobacteria</taxon>
        <taxon>Enterobacterales</taxon>
        <taxon>Enterobacteriaceae</taxon>
        <taxon>Klebsiella/Raoultella group</taxon>
        <taxon>Klebsiella</taxon>
        <taxon>Klebsiella pneumoniae complex</taxon>
    </lineage>
</organism>
<keyword evidence="1" id="KW-0285">Flavoprotein</keyword>
<dbReference type="PROSITE" id="PS51384">
    <property type="entry name" value="FAD_FR"/>
    <property type="match status" value="1"/>
</dbReference>
<dbReference type="PANTHER" id="PTHR47354">
    <property type="entry name" value="NADH OXIDOREDUCTASE HCR"/>
    <property type="match status" value="1"/>
</dbReference>
<evidence type="ECO:0000256" key="1">
    <source>
        <dbReference type="ARBA" id="ARBA00022630"/>
    </source>
</evidence>
<gene>
    <name evidence="10" type="primary">ophA1_1</name>
    <name evidence="10" type="ORF">NCTC13635_00402</name>
</gene>
<dbReference type="EMBL" id="LR134162">
    <property type="protein sequence ID" value="VEA99231.1"/>
    <property type="molecule type" value="Genomic_DNA"/>
</dbReference>
<dbReference type="CDD" id="cd06185">
    <property type="entry name" value="PDR_like"/>
    <property type="match status" value="1"/>
</dbReference>
<dbReference type="InterPro" id="IPR006058">
    <property type="entry name" value="2Fe2S_fd_BS"/>
</dbReference>
<keyword evidence="2" id="KW-0001">2Fe-2S</keyword>
<dbReference type="EC" id="1.-.-.-" evidence="10"/>
<sequence length="381" mass="40443">MRDILPVVVDGLWRQGAKNLAVSLVSAEGQPLPAWTPGAHIDLHLPCGLIRQYSLTGSPAERDRYLLCIARESQSRGGSRYIHDTLRPGQPLMISAPRNHFPLHEGGHVVLLAAGIGITPLLAMAHARAASGASFTLHYYVSRAQEAAFTTEIARQLAGGICQIHCSDEGQSPRQRLAQDLGAPDADTRVYFCGPPGFMARVRDTARAAGWEEAQLHSEAFQPPAPTAASAADGTFTITLTSTGERWPVPGDKTIAQVLQEHGVAVPLSCEMGICGACLTPVREGTVDHRDTVQSEAEKQAAEQHIALCCSRSLSANLVIDLADKRPVTGWSARATGFTRTAAKTITIALNSSRPLPVKTPLAPCKSNTAPPPAAPALMAS</sequence>
<dbReference type="PROSITE" id="PS51085">
    <property type="entry name" value="2FE2S_FER_2"/>
    <property type="match status" value="1"/>
</dbReference>
<keyword evidence="4 10" id="KW-0560">Oxidoreductase</keyword>
<evidence type="ECO:0000256" key="4">
    <source>
        <dbReference type="ARBA" id="ARBA00023002"/>
    </source>
</evidence>
<dbReference type="InterPro" id="IPR039261">
    <property type="entry name" value="FNR_nucleotide-bd"/>
</dbReference>
<evidence type="ECO:0000256" key="7">
    <source>
        <dbReference type="SAM" id="MobiDB-lite"/>
    </source>
</evidence>
<dbReference type="SUPFAM" id="SSF52343">
    <property type="entry name" value="Ferredoxin reductase-like, C-terminal NADP-linked domain"/>
    <property type="match status" value="1"/>
</dbReference>
<feature type="region of interest" description="Disordered" evidence="7">
    <location>
        <begin position="362"/>
        <end position="381"/>
    </location>
</feature>
<protein>
    <submittedName>
        <fullName evidence="10">Flavodoxin reductases (Ferredoxin-NADPH reductases) family 1</fullName>
        <ecNumber evidence="10">1.-.-.-</ecNumber>
    </submittedName>
</protein>
<dbReference type="GO" id="GO:0016491">
    <property type="term" value="F:oxidoreductase activity"/>
    <property type="evidence" value="ECO:0007669"/>
    <property type="project" value="UniProtKB-KW"/>
</dbReference>
<dbReference type="InterPro" id="IPR036010">
    <property type="entry name" value="2Fe-2S_ferredoxin-like_sf"/>
</dbReference>
<dbReference type="CDD" id="cd00207">
    <property type="entry name" value="fer2"/>
    <property type="match status" value="1"/>
</dbReference>
<evidence type="ECO:0000256" key="6">
    <source>
        <dbReference type="ARBA" id="ARBA00023014"/>
    </source>
</evidence>
<dbReference type="Gene3D" id="2.40.30.10">
    <property type="entry name" value="Translation factors"/>
    <property type="match status" value="1"/>
</dbReference>
<dbReference type="InterPro" id="IPR017927">
    <property type="entry name" value="FAD-bd_FR_type"/>
</dbReference>
<evidence type="ECO:0000259" key="8">
    <source>
        <dbReference type="PROSITE" id="PS51085"/>
    </source>
</evidence>
<feature type="domain" description="FAD-binding FR-type" evidence="9">
    <location>
        <begin position="2"/>
        <end position="104"/>
    </location>
</feature>
<dbReference type="InterPro" id="IPR001041">
    <property type="entry name" value="2Fe-2S_ferredoxin-type"/>
</dbReference>
<dbReference type="Gene3D" id="3.10.20.30">
    <property type="match status" value="1"/>
</dbReference>
<feature type="domain" description="2Fe-2S ferredoxin-type" evidence="8">
    <location>
        <begin position="236"/>
        <end position="326"/>
    </location>
</feature>
<dbReference type="GO" id="GO:0046872">
    <property type="term" value="F:metal ion binding"/>
    <property type="evidence" value="ECO:0007669"/>
    <property type="project" value="UniProtKB-KW"/>
</dbReference>
<dbReference type="PRINTS" id="PR00409">
    <property type="entry name" value="PHDIOXRDTASE"/>
</dbReference>
<dbReference type="PROSITE" id="PS00197">
    <property type="entry name" value="2FE2S_FER_1"/>
    <property type="match status" value="1"/>
</dbReference>
<evidence type="ECO:0000313" key="11">
    <source>
        <dbReference type="Proteomes" id="UP000282433"/>
    </source>
</evidence>
<evidence type="ECO:0000256" key="5">
    <source>
        <dbReference type="ARBA" id="ARBA00023004"/>
    </source>
</evidence>
<name>A0A3S5DGW5_KLEPN</name>
<dbReference type="GO" id="GO:0051537">
    <property type="term" value="F:2 iron, 2 sulfur cluster binding"/>
    <property type="evidence" value="ECO:0007669"/>
    <property type="project" value="UniProtKB-KW"/>
</dbReference>
<reference evidence="10 11" key="1">
    <citation type="submission" date="2018-12" db="EMBL/GenBank/DDBJ databases">
        <authorList>
            <consortium name="Pathogen Informatics"/>
        </authorList>
    </citation>
    <scope>NUCLEOTIDE SEQUENCE [LARGE SCALE GENOMIC DNA]</scope>
    <source>
        <strain evidence="10 11">NCTC13635</strain>
    </source>
</reference>
<keyword evidence="5" id="KW-0408">Iron</keyword>
<dbReference type="Proteomes" id="UP000282433">
    <property type="component" value="Chromosome"/>
</dbReference>
<dbReference type="AlphaFoldDB" id="A0A3S5DGW5"/>
<dbReference type="SUPFAM" id="SSF54292">
    <property type="entry name" value="2Fe-2S ferredoxin-like"/>
    <property type="match status" value="1"/>
</dbReference>
<proteinExistence type="predicted"/>
<evidence type="ECO:0000256" key="2">
    <source>
        <dbReference type="ARBA" id="ARBA00022714"/>
    </source>
</evidence>
<dbReference type="SUPFAM" id="SSF63380">
    <property type="entry name" value="Riboflavin synthase domain-like"/>
    <property type="match status" value="1"/>
</dbReference>
<dbReference type="InterPro" id="IPR050415">
    <property type="entry name" value="MRET"/>
</dbReference>
<keyword evidence="6" id="KW-0411">Iron-sulfur</keyword>
<evidence type="ECO:0000259" key="9">
    <source>
        <dbReference type="PROSITE" id="PS51384"/>
    </source>
</evidence>
<evidence type="ECO:0000313" key="10">
    <source>
        <dbReference type="EMBL" id="VEA99231.1"/>
    </source>
</evidence>
<keyword evidence="3" id="KW-0479">Metal-binding</keyword>
<accession>A0A3S5DGW5</accession>
<dbReference type="PANTHER" id="PTHR47354:SF1">
    <property type="entry name" value="CARNITINE MONOOXYGENASE REDUCTASE SUBUNIT"/>
    <property type="match status" value="1"/>
</dbReference>
<evidence type="ECO:0000256" key="3">
    <source>
        <dbReference type="ARBA" id="ARBA00022723"/>
    </source>
</evidence>
<dbReference type="InterPro" id="IPR012675">
    <property type="entry name" value="Beta-grasp_dom_sf"/>
</dbReference>
<dbReference type="Pfam" id="PF00111">
    <property type="entry name" value="Fer2"/>
    <property type="match status" value="1"/>
</dbReference>